<evidence type="ECO:0000313" key="3">
    <source>
        <dbReference type="Proteomes" id="UP000264006"/>
    </source>
</evidence>
<organism evidence="2 3">
    <name type="scientific">Euzebya pacifica</name>
    <dbReference type="NCBI Taxonomy" id="1608957"/>
    <lineage>
        <taxon>Bacteria</taxon>
        <taxon>Bacillati</taxon>
        <taxon>Actinomycetota</taxon>
        <taxon>Nitriliruptoria</taxon>
        <taxon>Euzebyales</taxon>
    </lineage>
</organism>
<dbReference type="Gene3D" id="3.40.50.150">
    <property type="entry name" value="Vaccinia Virus protein VP39"/>
    <property type="match status" value="1"/>
</dbReference>
<dbReference type="SUPFAM" id="SSF53335">
    <property type="entry name" value="S-adenosyl-L-methionine-dependent methyltransferases"/>
    <property type="match status" value="1"/>
</dbReference>
<dbReference type="AlphaFoldDB" id="A0A346Y5B3"/>
<proteinExistence type="predicted"/>
<dbReference type="EMBL" id="CP031165">
    <property type="protein sequence ID" value="AXV09660.1"/>
    <property type="molecule type" value="Genomic_DNA"/>
</dbReference>
<dbReference type="InterPro" id="IPR029063">
    <property type="entry name" value="SAM-dependent_MTases_sf"/>
</dbReference>
<keyword evidence="3" id="KW-1185">Reference proteome</keyword>
<dbReference type="KEGG" id="euz:DVS28_a5003"/>
<sequence length="149" mass="16107">MARRQGWQVTGVDFSPAGLDKARRLAADHDVDVEWVEADVTAYQPSETFDLVLVAYLQLSTPQRVEVLRRAAGWVAPGGTMLVVAHDRSNVTEGHGGPPSPEVCYDVDETVAALEGLTPSVAEVARRPVQTDEGERVALDTVVVATRRS</sequence>
<feature type="domain" description="Methyltransferase" evidence="1">
    <location>
        <begin position="2"/>
        <end position="79"/>
    </location>
</feature>
<dbReference type="Pfam" id="PF13649">
    <property type="entry name" value="Methyltransf_25"/>
    <property type="match status" value="1"/>
</dbReference>
<gene>
    <name evidence="2" type="ORF">DVS28_a5003</name>
</gene>
<name>A0A346Y5B3_9ACTN</name>
<evidence type="ECO:0000259" key="1">
    <source>
        <dbReference type="Pfam" id="PF13649"/>
    </source>
</evidence>
<dbReference type="Proteomes" id="UP000264006">
    <property type="component" value="Chromosome"/>
</dbReference>
<dbReference type="InterPro" id="IPR041698">
    <property type="entry name" value="Methyltransf_25"/>
</dbReference>
<accession>A0A346Y5B3</accession>
<dbReference type="CDD" id="cd02440">
    <property type="entry name" value="AdoMet_MTases"/>
    <property type="match status" value="1"/>
</dbReference>
<reference evidence="2 3" key="1">
    <citation type="submission" date="2018-09" db="EMBL/GenBank/DDBJ databases">
        <title>Complete genome sequence of Euzebya sp. DY32-46 isolated from seawater of Pacific Ocean.</title>
        <authorList>
            <person name="Xu L."/>
            <person name="Wu Y.-H."/>
            <person name="Xu X.-W."/>
        </authorList>
    </citation>
    <scope>NUCLEOTIDE SEQUENCE [LARGE SCALE GENOMIC DNA]</scope>
    <source>
        <strain evidence="2 3">DY32-46</strain>
    </source>
</reference>
<dbReference type="RefSeq" id="WP_216826288.1">
    <property type="nucleotide sequence ID" value="NZ_CP031165.1"/>
</dbReference>
<evidence type="ECO:0000313" key="2">
    <source>
        <dbReference type="EMBL" id="AXV09660.1"/>
    </source>
</evidence>
<protein>
    <submittedName>
        <fullName evidence="2">Thioredoxin reductase</fullName>
    </submittedName>
</protein>